<dbReference type="STRING" id="937777.Deipe_2615"/>
<evidence type="ECO:0000313" key="2">
    <source>
        <dbReference type="Proteomes" id="UP000010467"/>
    </source>
</evidence>
<gene>
    <name evidence="1" type="ordered locus">Deipe_2615</name>
</gene>
<dbReference type="PATRIC" id="fig|937777.3.peg.2624"/>
<dbReference type="EMBL" id="CP003382">
    <property type="protein sequence ID" value="AFZ68080.1"/>
    <property type="molecule type" value="Genomic_DNA"/>
</dbReference>
<proteinExistence type="predicted"/>
<evidence type="ECO:0000313" key="1">
    <source>
        <dbReference type="EMBL" id="AFZ68080.1"/>
    </source>
</evidence>
<reference evidence="2" key="1">
    <citation type="submission" date="2012-03" db="EMBL/GenBank/DDBJ databases">
        <title>Complete sequence of chromosome of Deinococcus peraridilitoris DSM 19664.</title>
        <authorList>
            <person name="Lucas S."/>
            <person name="Copeland A."/>
            <person name="Lapidus A."/>
            <person name="Glavina del Rio T."/>
            <person name="Dalin E."/>
            <person name="Tice H."/>
            <person name="Bruce D."/>
            <person name="Goodwin L."/>
            <person name="Pitluck S."/>
            <person name="Peters L."/>
            <person name="Mikhailova N."/>
            <person name="Lu M."/>
            <person name="Kyrpides N."/>
            <person name="Mavromatis K."/>
            <person name="Ivanova N."/>
            <person name="Brettin T."/>
            <person name="Detter J.C."/>
            <person name="Han C."/>
            <person name="Larimer F."/>
            <person name="Land M."/>
            <person name="Hauser L."/>
            <person name="Markowitz V."/>
            <person name="Cheng J.-F."/>
            <person name="Hugenholtz P."/>
            <person name="Woyke T."/>
            <person name="Wu D."/>
            <person name="Pukall R."/>
            <person name="Steenblock K."/>
            <person name="Brambilla E."/>
            <person name="Klenk H.-P."/>
            <person name="Eisen J.A."/>
        </authorList>
    </citation>
    <scope>NUCLEOTIDE SEQUENCE [LARGE SCALE GENOMIC DNA]</scope>
    <source>
        <strain evidence="2">DSM 19664 / LMG 22246 / CIP 109416 / KR-200</strain>
    </source>
</reference>
<dbReference type="AlphaFoldDB" id="L0A4Z6"/>
<organism evidence="1 2">
    <name type="scientific">Deinococcus peraridilitoris (strain DSM 19664 / LMG 22246 / CIP 109416 / KR-200)</name>
    <dbReference type="NCBI Taxonomy" id="937777"/>
    <lineage>
        <taxon>Bacteria</taxon>
        <taxon>Thermotogati</taxon>
        <taxon>Deinococcota</taxon>
        <taxon>Deinococci</taxon>
        <taxon>Deinococcales</taxon>
        <taxon>Deinococcaceae</taxon>
        <taxon>Deinococcus</taxon>
    </lineage>
</organism>
<name>L0A4Z6_DEIPD</name>
<keyword evidence="2" id="KW-1185">Reference proteome</keyword>
<dbReference type="KEGG" id="dpd:Deipe_2615"/>
<dbReference type="HOGENOM" id="CLU_2952786_0_0_0"/>
<protein>
    <submittedName>
        <fullName evidence="1">Uncharacterized protein</fullName>
    </submittedName>
</protein>
<sequence>MSIKTLLFKVAREILRQRGYGRNYGYIRGGKRKPRSLKGKIFDFAVRRIEKSLSRSRRR</sequence>
<accession>L0A4Z6</accession>
<dbReference type="Proteomes" id="UP000010467">
    <property type="component" value="Chromosome"/>
</dbReference>
<dbReference type="RefSeq" id="WP_015236382.1">
    <property type="nucleotide sequence ID" value="NC_019793.1"/>
</dbReference>